<feature type="domain" description="DNA2/NAM7 helicase helicase" evidence="4">
    <location>
        <begin position="713"/>
        <end position="962"/>
    </location>
</feature>
<sequence length="1657" mass="184868">MAPQQRQPPKPVSEHNARPNPSGKRPAQGDPAGANRATKAGKGGNGNANIPYAKKAGRLDLKELQAMMKTAVGFDIPKSKLFDSWMKQVEGYLIIYPLATPGNPNPQPIVLEVKSKYAAASNTPALRIVSEGNWFMFRSENFAAAPPPEKDHLKTEMIAHDFVPEEFITRMADLYSTPNLSLADATKIVDLGKYGKYAPKEDAEMGGTPAEETAESKDVDMEADKPTEPAEKPTESNDVDMEADKPTEPAEKPADAPKTPPRPTVEDEEEAEDGEVSEEESTHPSSTNTSKETSKKEPNPDNRKYGIFLQHWKTQGKFWFDSKPAKSSPRVDAAMAALQAGNCAVTLVRKIQDHKPVIHDYWKDLLKKAIEKGVWHYYEEEIGKAIGSLFSAWQQEPTTHIKHQIWMRMTDLKNDKEKIDKYASHVLKKSFGSMREFEIVQTVALLYENMYEEALNNKFFHDNVQHDATIISKNGKHLTASIKVTQRPDYTMPPVSVDTRFTLKKLKNAEQVNKAPDVPHFPSDYQFQYAEGYDFEKDRLFDEPPAQQSAEKRGPQVMHQYTNTFKARAIEVGDQGDFTLSFMVEKKADRTEFDLGETIRVVLRMNRNPIPTQRQIKAIGKVCRAPGPRNQRTWRIKALQDFLMGAGVPKDYTGAGDAPKADTSAGASKADTGEGASKSEASAAAYIDEALSKMTGAEKKRFREYLKTFEVMNGPQKATWRDIFEYRNFMTQMQGPPGTGKTKTAAMIAVTFMMTKTKTAFCAPSNTATEQCLEEVIQQLEVLKKIDPKFANDYKVIYLPTTATTKASIAKAGITEDHAAFDMVAEGQRSKFQEYSLHTHIVASFKSRVDNKIGDTKQAQDWLDTHEKIKNGLSIGRKEAKDFVNVGMLESAAVLKQERVRLVVSTCNNADQMVEFGYEANAVVIDESAFSTEQDCLVPLSLCARFNVLVGDHEQLKPFVRSRGHNEFARQLGLSIYTRFYGHYNVPLHRLKINYRMHPDIAELPGLLSYEWLGCDPSTKIESDAYKYYNEWYNSDSAKKYRDNTRPPAYGGKKDEGNRVRWINPKGSKGAPAPGENSPRNFSNIWAGVELLMSLLDHRNSAGVKDIKASDITILSPYKADLAEMKALVAMVMGEDMPGFLYIPEGTTIDKIQGGQNQIIILMVPPHHPNTLGFMKEWNRWNVALTRAKSVLYIIGPLDSYRKYLKVLAKDMKCVKLALMVIDFLDKGRVIDVEGVQKLPLNVGEYKSGNFSRKMNDLPGKVTTLTSDQNKYLKETPEVKMAYERELLAQLQKMRDNAADLQAKFEANQEVETVLSTRLDEDIEADPEDENFGQEGPQVRRSSPTNPADMVPDPSEPSEEPAPEVLATSLRRGDQEEENAFQMALMNSMVGNPRPTVGAVLQPFLKRTSEAGTGNKEPLNAVERTEAVNKLNLLQGLLRSVNEAIPSHISRMVPETMKDLKAIEKAIHKFNEKSKHKVLPEESLPKTSTLEKPKDMDGDFDMDEDTNQKPKEKVGISTTFGPRRNLEEEYFTPEQQLANRNAAKAAAKEAAKSAAAEKAVSDAVSEEKLTQAATDLKAALVEDQSVDSSAQIPPPPSPHLGDISQTELDDIANADGKPTGVDTSELDRLLEGGEDEDEDEGEDEDVEEKFTRSPSLD</sequence>
<dbReference type="InterPro" id="IPR027417">
    <property type="entry name" value="P-loop_NTPase"/>
</dbReference>
<name>A0A1L7XDD5_9HELO</name>
<dbReference type="CDD" id="cd18808">
    <property type="entry name" value="SF1_C_Upf1"/>
    <property type="match status" value="1"/>
</dbReference>
<reference evidence="6 7" key="1">
    <citation type="submission" date="2016-03" db="EMBL/GenBank/DDBJ databases">
        <authorList>
            <person name="Ploux O."/>
        </authorList>
    </citation>
    <scope>NUCLEOTIDE SEQUENCE [LARGE SCALE GENOMIC DNA]</scope>
    <source>
        <strain evidence="6 7">UAMH 11012</strain>
    </source>
</reference>
<feature type="compositionally biased region" description="Acidic residues" evidence="3">
    <location>
        <begin position="266"/>
        <end position="279"/>
    </location>
</feature>
<evidence type="ECO:0008006" key="8">
    <source>
        <dbReference type="Google" id="ProtNLM"/>
    </source>
</evidence>
<dbReference type="PANTHER" id="PTHR10887:SF495">
    <property type="entry name" value="HELICASE SENATAXIN ISOFORM X1-RELATED"/>
    <property type="match status" value="1"/>
</dbReference>
<keyword evidence="2" id="KW-0175">Coiled coil</keyword>
<feature type="region of interest" description="Disordered" evidence="3">
    <location>
        <begin position="1476"/>
        <end position="1568"/>
    </location>
</feature>
<feature type="region of interest" description="Disordered" evidence="3">
    <location>
        <begin position="1324"/>
        <end position="1364"/>
    </location>
</feature>
<feature type="compositionally biased region" description="Low complexity" evidence="3">
    <location>
        <begin position="1552"/>
        <end position="1563"/>
    </location>
</feature>
<evidence type="ECO:0000313" key="7">
    <source>
        <dbReference type="Proteomes" id="UP000184330"/>
    </source>
</evidence>
<feature type="compositionally biased region" description="Pro residues" evidence="3">
    <location>
        <begin position="1"/>
        <end position="11"/>
    </location>
</feature>
<feature type="region of interest" description="Disordered" evidence="3">
    <location>
        <begin position="1"/>
        <end position="52"/>
    </location>
</feature>
<protein>
    <recommendedName>
        <fullName evidence="8">DNA2/NAM7 helicase-like C-terminal domain-containing protein</fullName>
    </recommendedName>
</protein>
<dbReference type="PANTHER" id="PTHR10887">
    <property type="entry name" value="DNA2/NAM7 HELICASE FAMILY"/>
    <property type="match status" value="1"/>
</dbReference>
<evidence type="ECO:0000256" key="2">
    <source>
        <dbReference type="SAM" id="Coils"/>
    </source>
</evidence>
<dbReference type="EMBL" id="FJOG01000022">
    <property type="protein sequence ID" value="CZR63032.1"/>
    <property type="molecule type" value="Genomic_DNA"/>
</dbReference>
<dbReference type="SUPFAM" id="SSF52540">
    <property type="entry name" value="P-loop containing nucleoside triphosphate hydrolases"/>
    <property type="match status" value="1"/>
</dbReference>
<feature type="domain" description="DNA2/NAM7 helicase-like C-terminal" evidence="5">
    <location>
        <begin position="974"/>
        <end position="1196"/>
    </location>
</feature>
<feature type="region of interest" description="Disordered" evidence="3">
    <location>
        <begin position="1043"/>
        <end position="1077"/>
    </location>
</feature>
<keyword evidence="1" id="KW-0067">ATP-binding</keyword>
<gene>
    <name evidence="6" type="ORF">PAC_12929</name>
</gene>
<dbReference type="Gene3D" id="3.40.50.300">
    <property type="entry name" value="P-loop containing nucleotide triphosphate hydrolases"/>
    <property type="match status" value="2"/>
</dbReference>
<feature type="compositionally biased region" description="Basic and acidic residues" evidence="3">
    <location>
        <begin position="214"/>
        <end position="235"/>
    </location>
</feature>
<keyword evidence="1" id="KW-0547">Nucleotide-binding</keyword>
<evidence type="ECO:0000256" key="1">
    <source>
        <dbReference type="ARBA" id="ARBA00022806"/>
    </source>
</evidence>
<dbReference type="Proteomes" id="UP000184330">
    <property type="component" value="Unassembled WGS sequence"/>
</dbReference>
<evidence type="ECO:0000313" key="6">
    <source>
        <dbReference type="EMBL" id="CZR63032.1"/>
    </source>
</evidence>
<feature type="compositionally biased region" description="Basic and acidic residues" evidence="3">
    <location>
        <begin position="242"/>
        <end position="255"/>
    </location>
</feature>
<feature type="compositionally biased region" description="Basic and acidic residues" evidence="3">
    <location>
        <begin position="1476"/>
        <end position="1497"/>
    </location>
</feature>
<feature type="region of interest" description="Disordered" evidence="3">
    <location>
        <begin position="198"/>
        <end position="304"/>
    </location>
</feature>
<dbReference type="InterPro" id="IPR047187">
    <property type="entry name" value="SF1_C_Upf1"/>
</dbReference>
<keyword evidence="1" id="KW-0347">Helicase</keyword>
<feature type="region of interest" description="Disordered" evidence="3">
    <location>
        <begin position="1580"/>
        <end position="1657"/>
    </location>
</feature>
<evidence type="ECO:0000256" key="3">
    <source>
        <dbReference type="SAM" id="MobiDB-lite"/>
    </source>
</evidence>
<dbReference type="InterPro" id="IPR041677">
    <property type="entry name" value="DNA2/NAM7_AAA_11"/>
</dbReference>
<dbReference type="GO" id="GO:0004386">
    <property type="term" value="F:helicase activity"/>
    <property type="evidence" value="ECO:0007669"/>
    <property type="project" value="InterPro"/>
</dbReference>
<feature type="region of interest" description="Disordered" evidence="3">
    <location>
        <begin position="654"/>
        <end position="679"/>
    </location>
</feature>
<evidence type="ECO:0000259" key="4">
    <source>
        <dbReference type="Pfam" id="PF13086"/>
    </source>
</evidence>
<dbReference type="STRING" id="576137.A0A1L7XDD5"/>
<dbReference type="Pfam" id="PF13086">
    <property type="entry name" value="AAA_11"/>
    <property type="match status" value="1"/>
</dbReference>
<dbReference type="InterPro" id="IPR041679">
    <property type="entry name" value="DNA2/NAM7-like_C"/>
</dbReference>
<feature type="compositionally biased region" description="Basic and acidic residues" evidence="3">
    <location>
        <begin position="292"/>
        <end position="304"/>
    </location>
</feature>
<dbReference type="Pfam" id="PF13087">
    <property type="entry name" value="AAA_12"/>
    <property type="match status" value="1"/>
</dbReference>
<dbReference type="OrthoDB" id="3564945at2759"/>
<organism evidence="6 7">
    <name type="scientific">Phialocephala subalpina</name>
    <dbReference type="NCBI Taxonomy" id="576137"/>
    <lineage>
        <taxon>Eukaryota</taxon>
        <taxon>Fungi</taxon>
        <taxon>Dikarya</taxon>
        <taxon>Ascomycota</taxon>
        <taxon>Pezizomycotina</taxon>
        <taxon>Leotiomycetes</taxon>
        <taxon>Helotiales</taxon>
        <taxon>Mollisiaceae</taxon>
        <taxon>Phialocephala</taxon>
        <taxon>Phialocephala fortinii species complex</taxon>
    </lineage>
</organism>
<keyword evidence="7" id="KW-1185">Reference proteome</keyword>
<evidence type="ECO:0000259" key="5">
    <source>
        <dbReference type="Pfam" id="PF13087"/>
    </source>
</evidence>
<feature type="compositionally biased region" description="Acidic residues" evidence="3">
    <location>
        <begin position="1632"/>
        <end position="1647"/>
    </location>
</feature>
<proteinExistence type="predicted"/>
<accession>A0A1L7XDD5</accession>
<feature type="coiled-coil region" evidence="2">
    <location>
        <begin position="1284"/>
        <end position="1311"/>
    </location>
</feature>
<keyword evidence="1" id="KW-0378">Hydrolase</keyword>
<dbReference type="InterPro" id="IPR045055">
    <property type="entry name" value="DNA2/NAM7-like"/>
</dbReference>